<dbReference type="GO" id="GO:0006612">
    <property type="term" value="P:protein targeting to membrane"/>
    <property type="evidence" value="ECO:0007669"/>
    <property type="project" value="TreeGrafter"/>
</dbReference>
<dbReference type="GO" id="GO:0000813">
    <property type="term" value="C:ESCRT I complex"/>
    <property type="evidence" value="ECO:0007669"/>
    <property type="project" value="TreeGrafter"/>
</dbReference>
<evidence type="ECO:0000256" key="1">
    <source>
        <dbReference type="ARBA" id="ARBA00004633"/>
    </source>
</evidence>
<dbReference type="PANTHER" id="PTHR13678">
    <property type="entry name" value="VACUOLAR PROTEIN SORTING-ASSOCIATED PROTEIN 37"/>
    <property type="match status" value="1"/>
</dbReference>
<evidence type="ECO:0000256" key="2">
    <source>
        <dbReference type="ARBA" id="ARBA00007617"/>
    </source>
</evidence>
<dbReference type="AlphaFoldDB" id="A0A1B6LVB2"/>
<keyword evidence="4" id="KW-0967">Endosome</keyword>
<proteinExistence type="inferred from homology"/>
<dbReference type="GO" id="GO:0006623">
    <property type="term" value="P:protein targeting to vacuole"/>
    <property type="evidence" value="ECO:0007669"/>
    <property type="project" value="TreeGrafter"/>
</dbReference>
<evidence type="ECO:0000256" key="3">
    <source>
        <dbReference type="ARBA" id="ARBA00022448"/>
    </source>
</evidence>
<comment type="subcellular location">
    <subcellularLocation>
        <location evidence="1">Late endosome membrane</location>
        <topology evidence="1">Peripheral membrane protein</topology>
    </subcellularLocation>
</comment>
<evidence type="ECO:0000256" key="7">
    <source>
        <dbReference type="SAM" id="Coils"/>
    </source>
</evidence>
<dbReference type="PANTHER" id="PTHR13678:SF27">
    <property type="entry name" value="LD45836P"/>
    <property type="match status" value="1"/>
</dbReference>
<feature type="domain" description="VPS37 C-terminal" evidence="8">
    <location>
        <begin position="22"/>
        <end position="159"/>
    </location>
</feature>
<dbReference type="Pfam" id="PF07200">
    <property type="entry name" value="Mod_r"/>
    <property type="match status" value="1"/>
</dbReference>
<comment type="similarity">
    <text evidence="2">Belongs to the VPS37 family.</text>
</comment>
<feature type="non-terminal residue" evidence="9">
    <location>
        <position position="181"/>
    </location>
</feature>
<evidence type="ECO:0000256" key="4">
    <source>
        <dbReference type="ARBA" id="ARBA00022753"/>
    </source>
</evidence>
<organism evidence="9">
    <name type="scientific">Graphocephala atropunctata</name>
    <dbReference type="NCBI Taxonomy" id="36148"/>
    <lineage>
        <taxon>Eukaryota</taxon>
        <taxon>Metazoa</taxon>
        <taxon>Ecdysozoa</taxon>
        <taxon>Arthropoda</taxon>
        <taxon>Hexapoda</taxon>
        <taxon>Insecta</taxon>
        <taxon>Pterygota</taxon>
        <taxon>Neoptera</taxon>
        <taxon>Paraneoptera</taxon>
        <taxon>Hemiptera</taxon>
        <taxon>Auchenorrhyncha</taxon>
        <taxon>Membracoidea</taxon>
        <taxon>Cicadellidae</taxon>
        <taxon>Cicadellinae</taxon>
        <taxon>Cicadellini</taxon>
        <taxon>Graphocephala</taxon>
    </lineage>
</organism>
<gene>
    <name evidence="9" type="ORF">g.8099</name>
</gene>
<dbReference type="InterPro" id="IPR009851">
    <property type="entry name" value="Mod_r"/>
</dbReference>
<accession>A0A1B6LVB2</accession>
<name>A0A1B6LVB2_9HEMI</name>
<evidence type="ECO:0000256" key="5">
    <source>
        <dbReference type="ARBA" id="ARBA00022927"/>
    </source>
</evidence>
<evidence type="ECO:0000259" key="8">
    <source>
        <dbReference type="Pfam" id="PF07200"/>
    </source>
</evidence>
<reference evidence="9" key="1">
    <citation type="submission" date="2015-11" db="EMBL/GenBank/DDBJ databases">
        <title>De novo transcriptome assembly of four potential Pierce s Disease insect vectors from Arizona vineyards.</title>
        <authorList>
            <person name="Tassone E.E."/>
        </authorList>
    </citation>
    <scope>NUCLEOTIDE SEQUENCE</scope>
</reference>
<dbReference type="GO" id="GO:0031902">
    <property type="term" value="C:late endosome membrane"/>
    <property type="evidence" value="ECO:0007669"/>
    <property type="project" value="UniProtKB-SubCell"/>
</dbReference>
<protein>
    <recommendedName>
        <fullName evidence="8">VPS37 C-terminal domain-containing protein</fullName>
    </recommendedName>
</protein>
<sequence>MSKLVNIRGNPPFDHWRRSLSKLTVAELQSILENEAYLDRVVKELASTGARAGGAIRLLTHNRKLAAENLEKKPVLEKKKAELRRLSEEAVELYNVVEEKRDRLRSKLDFTLACRKIAEDLDRRSEAAVDKFMGGEVGVKEFLECLCSLKMKSHLMEVKEERLQQFLKRRLSLQSTVSVFR</sequence>
<keyword evidence="3" id="KW-0813">Transport</keyword>
<keyword evidence="7" id="KW-0175">Coiled coil</keyword>
<feature type="coiled-coil region" evidence="7">
    <location>
        <begin position="76"/>
        <end position="103"/>
    </location>
</feature>
<evidence type="ECO:0000313" key="9">
    <source>
        <dbReference type="EMBL" id="JAT27632.1"/>
    </source>
</evidence>
<dbReference type="EMBL" id="GEBQ01012345">
    <property type="protein sequence ID" value="JAT27632.1"/>
    <property type="molecule type" value="Transcribed_RNA"/>
</dbReference>
<comment type="function">
    <text evidence="6">Component of the ESCRT-I complex, a regulator of vesicular trafficking process. Required for the sorting of endocytic ubiquitinated cargos into multivesicular bodies. May be involved in cell growth and differentiation.</text>
</comment>
<keyword evidence="5" id="KW-0653">Protein transport</keyword>
<dbReference type="GO" id="GO:0043162">
    <property type="term" value="P:ubiquitin-dependent protein catabolic process via the multivesicular body sorting pathway"/>
    <property type="evidence" value="ECO:0007669"/>
    <property type="project" value="TreeGrafter"/>
</dbReference>
<evidence type="ECO:0000256" key="6">
    <source>
        <dbReference type="ARBA" id="ARBA00025010"/>
    </source>
</evidence>